<sequence>MCLLIKGPRSCVLWDCLCLFTGFHVCFNIDTRNHRIIKGPRQTQFGYTVQQHMAGGQKWLLVGAPLETNGQHQTGDVYKCPLSRRSGGPSCTKLNLGRISLTNVSERKDKMRLGMTLSSNPKDNSFVACGPLWSYECGSSYYSTGICSRVNASFKFSRTIAPAFQRCETYMDIVIVLDGSNSIYPWNEVQDFLINILRKFYVGPGQIQVGVLQYGEKVVSEFQLNDFRSVEDVVKAARKIDQRGGEETNTALGINVARSEAFKQGGRRGAKKVMIVITDGESHDSADLQQVIEDSEKDGITRYAIAVLGYYNRRGINPEAFLNEIKYIASDPDDKHFFNVTDEAALKDIVDALGERIFSLEGTSKNGTAFGLQMSQAGFSTHIVEDGILVGAVGAYDWNGAVLKETRQGKVVPPKSSYEQEFPEELKNHGAYLGYTVTSVVSARSGQLYVAGAPRFNHTGKVIIFTLKNTGELTILHSLKGQQIGSYYGSEIAPVDLDDDGVTDNLLVAAPMFFSGGWEKGKVYIYRPRFILEGSLEILDQGQNARFGSALAPVPDLNGDSFNDVVIGAPLEDDHKGAIYIYHSQRNRILRKYKQRIGAIQLAPGLQYFGRSIHGKMDMNGDDLVDLAVGSLGAAVLLWSRSVVRIHAIVRFEPSKINIFNKDCRRGGKDVTCMSAIVCLNITARTPIRASQEIAISYNAFFEEKRFNPRAVFDDPDHHQPQNLTLLPGEEKCDHIYFHVMETTDYARPIIFTVETELLELDQGPVLDDSWPTTLPFWNGCDEDDHCVPDLVLQSQTDLMDRSLLCRSQTPAEPSEHIIEGSRKRMVVDVRLENRGENAYGAQLNITNTPNLRFSSLIVKVQHHSDGLCLVNRRKYEKSCNISAPFMRAKSQVSFSCLFLCLCSEGEEVVLHDNINDISYTLKYEADLDFYPTRYELKPDLSLEEPSDFNPPFNFTFQVRSTSLLSITKERRALMFPTNQTCFLYASQIQNLGYFPIQDLQLYIAIPEVTKNGNQLLQIRDFHIDQVRRTQLDL</sequence>
<dbReference type="Gene3D" id="3.40.50.410">
    <property type="entry name" value="von Willebrand factor, type A domain"/>
    <property type="match status" value="1"/>
</dbReference>
<evidence type="ECO:0000256" key="8">
    <source>
        <dbReference type="ARBA" id="ARBA00022889"/>
    </source>
</evidence>
<dbReference type="Ensembl" id="ENSCCRT00015085611.1">
    <property type="protein sequence ID" value="ENSCCRP00015082909.1"/>
    <property type="gene ID" value="ENSCCRG00015033461.1"/>
</dbReference>
<dbReference type="Pfam" id="PF00092">
    <property type="entry name" value="VWA"/>
    <property type="match status" value="1"/>
</dbReference>
<dbReference type="SUPFAM" id="SSF53300">
    <property type="entry name" value="vWA-like"/>
    <property type="match status" value="1"/>
</dbReference>
<dbReference type="GO" id="GO:0007160">
    <property type="term" value="P:cell-matrix adhesion"/>
    <property type="evidence" value="ECO:0007669"/>
    <property type="project" value="TreeGrafter"/>
</dbReference>
<feature type="repeat" description="FG-GAP" evidence="15">
    <location>
        <begin position="533"/>
        <end position="591"/>
    </location>
</feature>
<keyword evidence="13 16" id="KW-0675">Receptor</keyword>
<proteinExistence type="inferred from homology"/>
<keyword evidence="12" id="KW-1015">Disulfide bond</keyword>
<evidence type="ECO:0000256" key="2">
    <source>
        <dbReference type="ARBA" id="ARBA00008054"/>
    </source>
</evidence>
<dbReference type="InterPro" id="IPR036465">
    <property type="entry name" value="vWFA_dom_sf"/>
</dbReference>
<evidence type="ECO:0000313" key="18">
    <source>
        <dbReference type="Ensembl" id="ENSCCRP00015082909.1"/>
    </source>
</evidence>
<evidence type="ECO:0000256" key="14">
    <source>
        <dbReference type="ARBA" id="ARBA00023180"/>
    </source>
</evidence>
<keyword evidence="3" id="KW-0812">Transmembrane</keyword>
<keyword evidence="14" id="KW-0325">Glycoprotein</keyword>
<dbReference type="GO" id="GO:0009897">
    <property type="term" value="C:external side of plasma membrane"/>
    <property type="evidence" value="ECO:0007669"/>
    <property type="project" value="TreeGrafter"/>
</dbReference>
<comment type="similarity">
    <text evidence="2 16">Belongs to the integrin alpha chain family.</text>
</comment>
<dbReference type="InterPro" id="IPR028994">
    <property type="entry name" value="Integrin_alpha_N"/>
</dbReference>
<dbReference type="InterPro" id="IPR013517">
    <property type="entry name" value="FG-GAP"/>
</dbReference>
<keyword evidence="11" id="KW-0472">Membrane</keyword>
<dbReference type="InterPro" id="IPR032695">
    <property type="entry name" value="Integrin_dom_sf"/>
</dbReference>
<dbReference type="InterPro" id="IPR013649">
    <property type="entry name" value="Integrin_alpha_Ig-like_1"/>
</dbReference>
<evidence type="ECO:0000256" key="7">
    <source>
        <dbReference type="ARBA" id="ARBA00022837"/>
    </source>
</evidence>
<dbReference type="PROSITE" id="PS50234">
    <property type="entry name" value="VWFA"/>
    <property type="match status" value="1"/>
</dbReference>
<dbReference type="AlphaFoldDB" id="A0A8C1XP10"/>
<organism evidence="18 19">
    <name type="scientific">Cyprinus carpio</name>
    <name type="common">Common carp</name>
    <dbReference type="NCBI Taxonomy" id="7962"/>
    <lineage>
        <taxon>Eukaryota</taxon>
        <taxon>Metazoa</taxon>
        <taxon>Chordata</taxon>
        <taxon>Craniata</taxon>
        <taxon>Vertebrata</taxon>
        <taxon>Euteleostomi</taxon>
        <taxon>Actinopterygii</taxon>
        <taxon>Neopterygii</taxon>
        <taxon>Teleostei</taxon>
        <taxon>Ostariophysi</taxon>
        <taxon>Cypriniformes</taxon>
        <taxon>Cyprinidae</taxon>
        <taxon>Cyprininae</taxon>
        <taxon>Cyprinus</taxon>
    </lineage>
</organism>
<dbReference type="CDD" id="cd01469">
    <property type="entry name" value="vWA_integrins_alpha_subunit"/>
    <property type="match status" value="1"/>
</dbReference>
<dbReference type="Gene3D" id="2.60.40.1460">
    <property type="entry name" value="Integrin domains. Chain A, domain 2"/>
    <property type="match status" value="1"/>
</dbReference>
<dbReference type="Pfam" id="PF08441">
    <property type="entry name" value="Integrin_A_Ig_1"/>
    <property type="match status" value="1"/>
</dbReference>
<keyword evidence="9" id="KW-1133">Transmembrane helix</keyword>
<feature type="repeat" description="FG-GAP" evidence="15">
    <location>
        <begin position="595"/>
        <end position="655"/>
    </location>
</feature>
<dbReference type="InterPro" id="IPR013519">
    <property type="entry name" value="Int_alpha_beta-p"/>
</dbReference>
<evidence type="ECO:0000256" key="9">
    <source>
        <dbReference type="ARBA" id="ARBA00022989"/>
    </source>
</evidence>
<evidence type="ECO:0000256" key="12">
    <source>
        <dbReference type="ARBA" id="ARBA00023157"/>
    </source>
</evidence>
<dbReference type="GO" id="GO:0046872">
    <property type="term" value="F:metal ion binding"/>
    <property type="evidence" value="ECO:0007669"/>
    <property type="project" value="UniProtKB-KW"/>
</dbReference>
<dbReference type="PANTHER" id="PTHR23220:SF21">
    <property type="entry name" value="INTEGRIN ALPHA-11"/>
    <property type="match status" value="1"/>
</dbReference>
<feature type="domain" description="VWFA" evidence="17">
    <location>
        <begin position="172"/>
        <end position="353"/>
    </location>
</feature>
<dbReference type="PROSITE" id="PS51470">
    <property type="entry name" value="FG_GAP"/>
    <property type="match status" value="5"/>
</dbReference>
<dbReference type="Gene3D" id="2.60.40.1510">
    <property type="entry name" value="ntegrin, alpha v. Chain A, domain 3"/>
    <property type="match status" value="1"/>
</dbReference>
<evidence type="ECO:0000256" key="4">
    <source>
        <dbReference type="ARBA" id="ARBA00022723"/>
    </source>
</evidence>
<keyword evidence="10 16" id="KW-0401">Integrin</keyword>
<evidence type="ECO:0000256" key="6">
    <source>
        <dbReference type="ARBA" id="ARBA00022737"/>
    </source>
</evidence>
<dbReference type="GO" id="GO:0098609">
    <property type="term" value="P:cell-cell adhesion"/>
    <property type="evidence" value="ECO:0007669"/>
    <property type="project" value="TreeGrafter"/>
</dbReference>
<dbReference type="Gene3D" id="2.130.10.130">
    <property type="entry name" value="Integrin alpha, N-terminal"/>
    <property type="match status" value="1"/>
</dbReference>
<accession>A0A8C1XP10</accession>
<evidence type="ECO:0000256" key="11">
    <source>
        <dbReference type="ARBA" id="ARBA00023136"/>
    </source>
</evidence>
<evidence type="ECO:0000256" key="1">
    <source>
        <dbReference type="ARBA" id="ARBA00004479"/>
    </source>
</evidence>
<evidence type="ECO:0000256" key="3">
    <source>
        <dbReference type="ARBA" id="ARBA00022692"/>
    </source>
</evidence>
<protein>
    <submittedName>
        <fullName evidence="18">Integrin, alpha 11a</fullName>
    </submittedName>
</protein>
<evidence type="ECO:0000256" key="5">
    <source>
        <dbReference type="ARBA" id="ARBA00022729"/>
    </source>
</evidence>
<dbReference type="InterPro" id="IPR002035">
    <property type="entry name" value="VWF_A"/>
</dbReference>
<dbReference type="InterPro" id="IPR000413">
    <property type="entry name" value="Integrin_alpha"/>
</dbReference>
<dbReference type="Pfam" id="PF20805">
    <property type="entry name" value="Integrin_A_Ig_2"/>
    <property type="match status" value="1"/>
</dbReference>
<dbReference type="Proteomes" id="UP000694700">
    <property type="component" value="Unplaced"/>
</dbReference>
<dbReference type="SMART" id="SM00327">
    <property type="entry name" value="VWA"/>
    <property type="match status" value="1"/>
</dbReference>
<dbReference type="GO" id="GO:0005178">
    <property type="term" value="F:integrin binding"/>
    <property type="evidence" value="ECO:0007669"/>
    <property type="project" value="TreeGrafter"/>
</dbReference>
<keyword evidence="8 16" id="KW-0130">Cell adhesion</keyword>
<dbReference type="GO" id="GO:0033627">
    <property type="term" value="P:cell adhesion mediated by integrin"/>
    <property type="evidence" value="ECO:0007669"/>
    <property type="project" value="TreeGrafter"/>
</dbReference>
<evidence type="ECO:0000256" key="15">
    <source>
        <dbReference type="PROSITE-ProRule" id="PRU00803"/>
    </source>
</evidence>
<dbReference type="GO" id="GO:0008305">
    <property type="term" value="C:integrin complex"/>
    <property type="evidence" value="ECO:0007669"/>
    <property type="project" value="InterPro"/>
</dbReference>
<name>A0A8C1XP10_CYPCA</name>
<dbReference type="PRINTS" id="PR01185">
    <property type="entry name" value="INTEGRINA"/>
</dbReference>
<dbReference type="GO" id="GO:0007229">
    <property type="term" value="P:integrin-mediated signaling pathway"/>
    <property type="evidence" value="ECO:0007669"/>
    <property type="project" value="UniProtKB-KW"/>
</dbReference>
<dbReference type="Pfam" id="PF01839">
    <property type="entry name" value="FG-GAP"/>
    <property type="match status" value="2"/>
</dbReference>
<dbReference type="SUPFAM" id="SSF69318">
    <property type="entry name" value="Integrin alpha N-terminal domain"/>
    <property type="match status" value="1"/>
</dbReference>
<reference evidence="18" key="1">
    <citation type="submission" date="2025-08" db="UniProtKB">
        <authorList>
            <consortium name="Ensembl"/>
        </authorList>
    </citation>
    <scope>IDENTIFICATION</scope>
</reference>
<evidence type="ECO:0000313" key="19">
    <source>
        <dbReference type="Proteomes" id="UP000694700"/>
    </source>
</evidence>
<keyword evidence="7" id="KW-0106">Calcium</keyword>
<dbReference type="PRINTS" id="PR00453">
    <property type="entry name" value="VWFADOMAIN"/>
</dbReference>
<feature type="chain" id="PRO_5034881182" evidence="16">
    <location>
        <begin position="27"/>
        <end position="1034"/>
    </location>
</feature>
<evidence type="ECO:0000256" key="13">
    <source>
        <dbReference type="ARBA" id="ARBA00023170"/>
    </source>
</evidence>
<dbReference type="SMART" id="SM00191">
    <property type="entry name" value="Int_alpha"/>
    <property type="match status" value="5"/>
</dbReference>
<dbReference type="SUPFAM" id="SSF69179">
    <property type="entry name" value="Integrin domains"/>
    <property type="match status" value="2"/>
</dbReference>
<evidence type="ECO:0000259" key="17">
    <source>
        <dbReference type="PROSITE" id="PS50234"/>
    </source>
</evidence>
<dbReference type="InterPro" id="IPR048285">
    <property type="entry name" value="Integrin_alpha_Ig-like_2"/>
</dbReference>
<evidence type="ECO:0000256" key="16">
    <source>
        <dbReference type="RuleBase" id="RU003762"/>
    </source>
</evidence>
<keyword evidence="6" id="KW-0677">Repeat</keyword>
<evidence type="ECO:0000256" key="10">
    <source>
        <dbReference type="ARBA" id="ARBA00023037"/>
    </source>
</evidence>
<feature type="signal peptide" evidence="16">
    <location>
        <begin position="1"/>
        <end position="26"/>
    </location>
</feature>
<comment type="subcellular location">
    <subcellularLocation>
        <location evidence="1 16">Membrane</location>
        <topology evidence="1 16">Single-pass type I membrane protein</topology>
    </subcellularLocation>
</comment>
<dbReference type="PANTHER" id="PTHR23220">
    <property type="entry name" value="INTEGRIN ALPHA"/>
    <property type="match status" value="1"/>
</dbReference>
<keyword evidence="4" id="KW-0479">Metal-binding</keyword>
<feature type="repeat" description="FG-GAP" evidence="15">
    <location>
        <begin position="474"/>
        <end position="531"/>
    </location>
</feature>
<feature type="repeat" description="FG-GAP" evidence="15">
    <location>
        <begin position="363"/>
        <end position="414"/>
    </location>
</feature>
<feature type="repeat" description="FG-GAP" evidence="15">
    <location>
        <begin position="28"/>
        <end position="89"/>
    </location>
</feature>
<dbReference type="FunFam" id="2.130.10.130:FF:000004">
    <property type="entry name" value="Integrin subunit alpha 10"/>
    <property type="match status" value="1"/>
</dbReference>
<keyword evidence="5 16" id="KW-0732">Signal</keyword>
<dbReference type="FunFam" id="3.40.50.410:FF:000012">
    <property type="entry name" value="Integrin, alpha 10"/>
    <property type="match status" value="1"/>
</dbReference>